<accession>A0AAW9FGK0</accession>
<evidence type="ECO:0000259" key="2">
    <source>
        <dbReference type="Pfam" id="PF14040"/>
    </source>
</evidence>
<dbReference type="RefSeq" id="WP_210201157.1">
    <property type="nucleotide sequence ID" value="NZ_CP192782.1"/>
</dbReference>
<gene>
    <name evidence="3" type="ORF">RMR22_08465</name>
</gene>
<comment type="caution">
    <text evidence="3">The sequence shown here is derived from an EMBL/GenBank/DDBJ whole genome shotgun (WGS) entry which is preliminary data.</text>
</comment>
<dbReference type="EMBL" id="JAVRAF010000002">
    <property type="protein sequence ID" value="MDX8302276.1"/>
    <property type="molecule type" value="Genomic_DNA"/>
</dbReference>
<proteinExistence type="predicted"/>
<dbReference type="AlphaFoldDB" id="A0AAW9FGK0"/>
<name>A0AAW9FGK0_9HYPH</name>
<organism evidence="3">
    <name type="scientific">Agrobacterium rosae</name>
    <dbReference type="NCBI Taxonomy" id="1972867"/>
    <lineage>
        <taxon>Bacteria</taxon>
        <taxon>Pseudomonadati</taxon>
        <taxon>Pseudomonadota</taxon>
        <taxon>Alphaproteobacteria</taxon>
        <taxon>Hyphomicrobiales</taxon>
        <taxon>Rhizobiaceae</taxon>
        <taxon>Rhizobium/Agrobacterium group</taxon>
        <taxon>Agrobacterium</taxon>
    </lineage>
</organism>
<reference evidence="3" key="1">
    <citation type="journal article" date="2023" name="Phytobiomes J">
        <title>Deciphering the key players within the bacterial microbiota associated with aerial crown gall tumors on rhododendron: Insights into the gallobiome.</title>
        <authorList>
            <person name="Kuzmanovic N."/>
            <person name="Nesme J."/>
            <person name="Wolf J."/>
            <person name="Neumann-Schaal M."/>
            <person name="Petersen J."/>
            <person name="Fernandez-Gnecco G."/>
            <person name="Sproeer C."/>
            <person name="Bunk B."/>
            <person name="Overmann J."/>
            <person name="Sorensen S.J."/>
            <person name="Idczak E."/>
            <person name="Smalla K."/>
        </authorList>
    </citation>
    <scope>NUCLEOTIDE SEQUENCE</scope>
    <source>
        <strain evidence="3">Rho-11.1</strain>
    </source>
</reference>
<evidence type="ECO:0000256" key="1">
    <source>
        <dbReference type="SAM" id="MobiDB-lite"/>
    </source>
</evidence>
<dbReference type="Pfam" id="PF14040">
    <property type="entry name" value="DNase_NucA_NucB"/>
    <property type="match status" value="1"/>
</dbReference>
<dbReference type="InterPro" id="IPR029476">
    <property type="entry name" value="DNase_NucA_NucB"/>
</dbReference>
<evidence type="ECO:0000313" key="3">
    <source>
        <dbReference type="EMBL" id="MDX8302276.1"/>
    </source>
</evidence>
<protein>
    <submittedName>
        <fullName evidence="3">NucA/NucB deoxyribonuclease domain-containing protein</fullName>
    </submittedName>
</protein>
<sequence length="187" mass="19005">MALPLAVPVVVGLGRLGMLGYRAYQGYRIARAAEAATAAAEAALAAERARKAAQLAAAAAAAQKLAQTKARDEPCDDCPCQRTVVISRAASPQAAQHIVDAQALGQPSVLTLDRPGTSARRAASLRGIPTKPGMDRDEYPPATFAEGGAGASVRHIPRSDNRSAGGQIGAQLAGAPDGCKITMAVGP</sequence>
<feature type="region of interest" description="Disordered" evidence="1">
    <location>
        <begin position="146"/>
        <end position="173"/>
    </location>
</feature>
<feature type="domain" description="Deoxyribonuclease NucA/NucB" evidence="2">
    <location>
        <begin position="131"/>
        <end position="170"/>
    </location>
</feature>